<feature type="compositionally biased region" description="Low complexity" evidence="1">
    <location>
        <begin position="418"/>
        <end position="427"/>
    </location>
</feature>
<keyword evidence="3" id="KW-1185">Reference proteome</keyword>
<proteinExistence type="predicted"/>
<dbReference type="InterPro" id="IPR052145">
    <property type="entry name" value="Mediator/Homeobox_domain"/>
</dbReference>
<evidence type="ECO:0000313" key="2">
    <source>
        <dbReference type="EMBL" id="CDJ60048.1"/>
    </source>
</evidence>
<evidence type="ECO:0000313" key="3">
    <source>
        <dbReference type="Proteomes" id="UP000030763"/>
    </source>
</evidence>
<reference evidence="2" key="2">
    <citation type="submission" date="2013-10" db="EMBL/GenBank/DDBJ databases">
        <authorList>
            <person name="Aslett M."/>
        </authorList>
    </citation>
    <scope>NUCLEOTIDE SEQUENCE [LARGE SCALE GENOMIC DNA]</scope>
    <source>
        <strain evidence="2">Weybridge</strain>
    </source>
</reference>
<dbReference type="OrthoDB" id="348008at2759"/>
<dbReference type="PANTHER" id="PTHR24330">
    <property type="entry name" value="HOMEOBOX PROTEIN BARH-LIKE"/>
    <property type="match status" value="1"/>
</dbReference>
<feature type="compositionally biased region" description="Polar residues" evidence="1">
    <location>
        <begin position="1668"/>
        <end position="1678"/>
    </location>
</feature>
<dbReference type="VEuPathDB" id="ToxoDB:EMWEY_00000410"/>
<reference evidence="2" key="1">
    <citation type="submission" date="2013-10" db="EMBL/GenBank/DDBJ databases">
        <title>Genomic analysis of the causative agents of coccidiosis in chickens.</title>
        <authorList>
            <person name="Reid A.J."/>
            <person name="Blake D."/>
            <person name="Billington K."/>
            <person name="Browne H."/>
            <person name="Dunn M."/>
            <person name="Hung S."/>
            <person name="Kawahara F."/>
            <person name="Miranda-Saavedra D."/>
            <person name="Mourier T."/>
            <person name="Nagra H."/>
            <person name="Otto T.D."/>
            <person name="Rawlings N."/>
            <person name="Sanchez A."/>
            <person name="Sanders M."/>
            <person name="Subramaniam C."/>
            <person name="Tay Y."/>
            <person name="Dear P."/>
            <person name="Doerig C."/>
            <person name="Gruber A."/>
            <person name="Parkinson J."/>
            <person name="Shirley M."/>
            <person name="Wan K.L."/>
            <person name="Berriman M."/>
            <person name="Tomley F."/>
            <person name="Pain A."/>
        </authorList>
    </citation>
    <scope>NUCLEOTIDE SEQUENCE [LARGE SCALE GENOMIC DNA]</scope>
    <source>
        <strain evidence="2">Weybridge</strain>
    </source>
</reference>
<feature type="region of interest" description="Disordered" evidence="1">
    <location>
        <begin position="1660"/>
        <end position="1683"/>
    </location>
</feature>
<dbReference type="EMBL" id="HG721241">
    <property type="protein sequence ID" value="CDJ60048.1"/>
    <property type="molecule type" value="Genomic_DNA"/>
</dbReference>
<dbReference type="GeneID" id="25334027"/>
<feature type="compositionally biased region" description="Low complexity" evidence="1">
    <location>
        <begin position="83"/>
        <end position="110"/>
    </location>
</feature>
<organism evidence="2 3">
    <name type="scientific">Eimeria maxima</name>
    <name type="common">Coccidian parasite</name>
    <dbReference type="NCBI Taxonomy" id="5804"/>
    <lineage>
        <taxon>Eukaryota</taxon>
        <taxon>Sar</taxon>
        <taxon>Alveolata</taxon>
        <taxon>Apicomplexa</taxon>
        <taxon>Conoidasida</taxon>
        <taxon>Coccidia</taxon>
        <taxon>Eucoccidiorida</taxon>
        <taxon>Eimeriorina</taxon>
        <taxon>Eimeriidae</taxon>
        <taxon>Eimeria</taxon>
    </lineage>
</organism>
<evidence type="ECO:0000256" key="1">
    <source>
        <dbReference type="SAM" id="MobiDB-lite"/>
    </source>
</evidence>
<feature type="region of interest" description="Disordered" evidence="1">
    <location>
        <begin position="78"/>
        <end position="114"/>
    </location>
</feature>
<feature type="region of interest" description="Disordered" evidence="1">
    <location>
        <begin position="418"/>
        <end position="452"/>
    </location>
</feature>
<sequence>MESSYVSPLAATVQALSLLAVAPASSDSRKDLAKQELLRRIELLLQEQQLLRREQQLKEHQEPHWQAQCDHQHRQPIEEHVQHQQVQHQQQDQQDQGRQQQDQQQQEPQRWVSQWEGDDTTQTEVLEHLEEALLLLCCQKPPPALQQQLLRVLLLLVHSTEDCGVWHRVAARLLAAAGEGLHFPPSVSAPLAAAATPPPTAAAAAAAAAGTKKVLSALPPLLLCGELFRACPQALSPLLPLLVAVGSKLLQSPAAPAAATATETAAAVAKALRTAVSATGACGEALAEKLFSLTRSCLRCSAGSHRRSSSRTSSSKTSTIIKSNNIHAASEAAREALLLLQQVVWAFPRGVSLPHGEAFPSAVLAAAAPEPATAASAAENEHLLAEAQENVPHAAAALAALLAAKAVVGMQQHQHQQVKQQRMQVQQQEKEEEEQQQGSHSAIDEPTDLTATSNSASDFASLSLGQCMTAGAAAAAASPATTETFYSEVHRVEDAFTFLRRQWLLLSAGAVVDAKKGSAASVAAGRYVPLLQPQQHGPFLLHLKARQRGLLRQAIAAAVPCLCRFLLRCFSPVSLVSMSLECLFTLLTQLAKAESHCRCSGREGASKGLQDQCVVTCTCCCSCNKNLSPGVCCLSLETLHSQVLVSHAAQQLLPLLHTQQQLDLVDCLSRAIAAAATGVTAPQGPIEARGCASNSTNGGSFTHPLLFRAALNILEATIVAASEDGMVSFPPSLHMALVSILTVENSLQQEQLLRCALWPAVQRQAAACIWRIRSLSGCYSAVYALKLGLMHAATTAAQAALQTTSVQGTQLDALQFAGLWGASLGLAASIAIASPTQPPTPATAEAVAGSSVPAATIVDAATASYTNEGDHNNITALLGLLARGGSEARACFFLLAEALLQLPAGASGAPGGFAAAASSAAFPVGNEDTDQAMLLSPVVCCFLRFCRRALSLSDPRSSISRLLRIASAASAATGCPEATQHTPEAACPDVAGTRSGAGAETPTANTAGAAASEAVGKCLLLELACAFKALTAFLRQHPEAAAATITHDVDTVPDFLTLVIEVSFIVCCCRCGSSNNEEHSLQSVVMCKEGTSETREQQLQQLVCCRCFCRTASMPVVAAYAGLEAAVLEAMSLLPHVQIHCNNQHLQQLLLHTALAAVTIPDKEAFLFPSAAVACCISPIAIAPAAALRAASLEQLQLQQHLVQHLLLQQQQQGAVDPALFIGCGTEVDSLRGPSLWEAQWRCFADATTAAFNALRLPSLVATPAPAEAAVCATETGWRAEYPPQVLRVLQGALLLRRLFEGCSSCSPAADAALQQTAWAACCFWGTKALPPVSLDAPSVHRIGYRSKVEAGKAGTAVGVAGVHHGTSAGQKASRPQHLLQRFGLPRLKKKTICVASDAPFSSDAYFAADRGSSDFPSQSRQGTLQMGIIAAVLSGVFRASRALLSLPLQKHQHKKIPLSAVDTLWCCCEKALSLASPLERLLYADAAGGLYSCMEVLDSPRQQEHQEVAVATGLQAVNKHIEAFLQRPSTTTETGVEELPLPMSSGRLCSVSLLAARLLPLLRNAGSSATTCANDNRKGYQGLLQMAVAATSSIEAAVEVVAGTDTVATAAAKDNVAAARVSSTCALLCVIRLLGVAFPAVASAAAAAARSTVDSPASAQADAKRLSGSTSSDGQPNLQHKQQHVLQQKLFRTLQFAFLLSSSQSHRSRAAVLAAEAARNLLHCLLQHAEEAARAGPDELLSATED</sequence>
<dbReference type="Proteomes" id="UP000030763">
    <property type="component" value="Unassembled WGS sequence"/>
</dbReference>
<accession>U6MAI3</accession>
<gene>
    <name evidence="2" type="ORF">EMWEY_00000410</name>
</gene>
<dbReference type="RefSeq" id="XP_013336693.1">
    <property type="nucleotide sequence ID" value="XM_013481239.1"/>
</dbReference>
<name>U6MAI3_EIMMA</name>
<protein>
    <submittedName>
        <fullName evidence="2">Trypsin, putative</fullName>
    </submittedName>
</protein>
<dbReference type="PANTHER" id="PTHR24330:SF19">
    <property type="entry name" value="MEDIATOR OF RNA POLYMERASE II TRANSCRIPTION SUBUNIT 29"/>
    <property type="match status" value="1"/>
</dbReference>